<dbReference type="PANTHER" id="PTHR37947">
    <property type="entry name" value="BLL2462 PROTEIN"/>
    <property type="match status" value="1"/>
</dbReference>
<feature type="transmembrane region" description="Helical" evidence="1">
    <location>
        <begin position="639"/>
        <end position="664"/>
    </location>
</feature>
<feature type="transmembrane region" description="Helical" evidence="1">
    <location>
        <begin position="37"/>
        <end position="55"/>
    </location>
</feature>
<keyword evidence="1" id="KW-0812">Transmembrane</keyword>
<keyword evidence="1" id="KW-1133">Transmembrane helix</keyword>
<sequence length="671" mass="76285">MTVLWILIAALVAAFIAFFQYGSFFSKNKTTSWGFGVLRFFTVLTILLLLLLPVFRSTEYETELPKLIILADDSESVEYLSQTDNLKQDFRDLIANNDLSERFDVNPFSFDSYLKPANSLTLRGKQSDLQNALSEILNLYKDDQKAIVVLSDGIQNSGTSYEYLNLPTNTKLYPIVYGDTTRYADLEITQINLNRYSYLNNEFPVEAIVNYSGEDPVRSRFTVSEGNEILYSQDLSFGANSDSEIINFELKSTSVGLKSMRAQVTPLDNEKNKENNSRSFAVEVIDEQAKILIHASAPHPDLGALKKAIQSNPQRSAEILFGSQEADYNAYNLVILYGVDSAFSSRIDRLNESGLNAWFILGKNSRLDILNQSLPEINIEENIETDEVQPLINFSYSNFNLEEFDYGDYPPVETPYGSWSFNTPVDVLVYKKISGIETDQPFWFTYESGSRRIAVSALNGLWRWRSQAYLENKNFEDFDDLVNGQIQYLASNQLRNRLTVDAPAIFEQTNVIKIEANYLDKNYQFDNNAVLDLKIVMEENDSTFTRPFVLAGSLFQVDLAGLDAGSYKYTVSVQNENLTRTGFFEVMDFNPEQTTTTAYAQGFEKLVGSQNVYYQGDLDKVIDALSSDQIARPIERKKFAYLGLIDFEYLMILLGLLLGAEWFLRKYNGLI</sequence>
<dbReference type="Proteomes" id="UP000193431">
    <property type="component" value="Chromosome"/>
</dbReference>
<evidence type="ECO:0008006" key="4">
    <source>
        <dbReference type="Google" id="ProtNLM"/>
    </source>
</evidence>
<dbReference type="OrthoDB" id="9763076at2"/>
<keyword evidence="3" id="KW-1185">Reference proteome</keyword>
<keyword evidence="1" id="KW-0472">Membrane</keyword>
<protein>
    <recommendedName>
        <fullName evidence="4">VWA domain-containing protein</fullName>
    </recommendedName>
</protein>
<dbReference type="EMBL" id="CP019344">
    <property type="protein sequence ID" value="ARN77575.1"/>
    <property type="molecule type" value="Genomic_DNA"/>
</dbReference>
<dbReference type="STRING" id="331648.BST97_05985"/>
<gene>
    <name evidence="2" type="ORF">BST97_05985</name>
</gene>
<evidence type="ECO:0000313" key="2">
    <source>
        <dbReference type="EMBL" id="ARN77575.1"/>
    </source>
</evidence>
<dbReference type="RefSeq" id="WP_085766375.1">
    <property type="nucleotide sequence ID" value="NZ_CP019344.1"/>
</dbReference>
<dbReference type="Gene3D" id="2.60.40.10">
    <property type="entry name" value="Immunoglobulins"/>
    <property type="match status" value="1"/>
</dbReference>
<feature type="transmembrane region" description="Helical" evidence="1">
    <location>
        <begin position="6"/>
        <end position="25"/>
    </location>
</feature>
<proteinExistence type="predicted"/>
<accession>A0A1W6MIY9</accession>
<dbReference type="PANTHER" id="PTHR37947:SF1">
    <property type="entry name" value="BLL2462 PROTEIN"/>
    <property type="match status" value="1"/>
</dbReference>
<name>A0A1W6MIY9_9FLAO</name>
<organism evidence="2 3">
    <name type="scientific">Nonlabens spongiae</name>
    <dbReference type="NCBI Taxonomy" id="331648"/>
    <lineage>
        <taxon>Bacteria</taxon>
        <taxon>Pseudomonadati</taxon>
        <taxon>Bacteroidota</taxon>
        <taxon>Flavobacteriia</taxon>
        <taxon>Flavobacteriales</taxon>
        <taxon>Flavobacteriaceae</taxon>
        <taxon>Nonlabens</taxon>
    </lineage>
</organism>
<evidence type="ECO:0000313" key="3">
    <source>
        <dbReference type="Proteomes" id="UP000193431"/>
    </source>
</evidence>
<dbReference type="AlphaFoldDB" id="A0A1W6MIY9"/>
<dbReference type="InterPro" id="IPR013783">
    <property type="entry name" value="Ig-like_fold"/>
</dbReference>
<evidence type="ECO:0000256" key="1">
    <source>
        <dbReference type="SAM" id="Phobius"/>
    </source>
</evidence>
<reference evidence="2 3" key="1">
    <citation type="submission" date="2016-11" db="EMBL/GenBank/DDBJ databases">
        <title>Trade-off between light-utilization and light-protection in marine flavobacteria.</title>
        <authorList>
            <person name="Kumagai Y."/>
        </authorList>
    </citation>
    <scope>NUCLEOTIDE SEQUENCE [LARGE SCALE GENOMIC DNA]</scope>
    <source>
        <strain evidence="2 3">JCM 13191</strain>
    </source>
</reference>